<dbReference type="AlphaFoldDB" id="A0A645H010"/>
<dbReference type="GO" id="GO:0005737">
    <property type="term" value="C:cytoplasm"/>
    <property type="evidence" value="ECO:0007669"/>
    <property type="project" value="TreeGrafter"/>
</dbReference>
<dbReference type="SUPFAM" id="SSF52540">
    <property type="entry name" value="P-loop containing nucleoside triphosphate hydrolases"/>
    <property type="match status" value="1"/>
</dbReference>
<dbReference type="EMBL" id="VSSQ01084353">
    <property type="protein sequence ID" value="MPN32377.1"/>
    <property type="molecule type" value="Genomic_DNA"/>
</dbReference>
<comment type="caution">
    <text evidence="1">The sequence shown here is derived from an EMBL/GenBank/DDBJ whole genome shotgun (WGS) entry which is preliminary data.</text>
</comment>
<organism evidence="1">
    <name type="scientific">bioreactor metagenome</name>
    <dbReference type="NCBI Taxonomy" id="1076179"/>
    <lineage>
        <taxon>unclassified sequences</taxon>
        <taxon>metagenomes</taxon>
        <taxon>ecological metagenomes</taxon>
    </lineage>
</organism>
<accession>A0A645H010</accession>
<dbReference type="PANTHER" id="PTHR11846:SF0">
    <property type="entry name" value="ADENYLOSUCCINATE SYNTHETASE"/>
    <property type="match status" value="1"/>
</dbReference>
<name>A0A645H010_9ZZZZ</name>
<dbReference type="InterPro" id="IPR027417">
    <property type="entry name" value="P-loop_NTPase"/>
</dbReference>
<dbReference type="Gene3D" id="3.90.170.10">
    <property type="entry name" value="Adenylosuccinate Synthetase, subunit A, domain 3"/>
    <property type="match status" value="1"/>
</dbReference>
<dbReference type="InterPro" id="IPR001114">
    <property type="entry name" value="Adenylosuccinate_synthetase"/>
</dbReference>
<keyword evidence="1" id="KW-0436">Ligase</keyword>
<dbReference type="Pfam" id="PF00709">
    <property type="entry name" value="Adenylsucc_synt"/>
    <property type="match status" value="1"/>
</dbReference>
<reference evidence="1" key="1">
    <citation type="submission" date="2019-08" db="EMBL/GenBank/DDBJ databases">
        <authorList>
            <person name="Kucharzyk K."/>
            <person name="Murdoch R.W."/>
            <person name="Higgins S."/>
            <person name="Loffler F."/>
        </authorList>
    </citation>
    <scope>NUCLEOTIDE SEQUENCE</scope>
</reference>
<gene>
    <name evidence="1" type="primary">purA_44</name>
    <name evidence="1" type="ORF">SDC9_179855</name>
</gene>
<dbReference type="InterPro" id="IPR042111">
    <property type="entry name" value="Adenylosuccinate_synth_dom3"/>
</dbReference>
<dbReference type="GO" id="GO:0044208">
    <property type="term" value="P:'de novo' AMP biosynthetic process"/>
    <property type="evidence" value="ECO:0007669"/>
    <property type="project" value="TreeGrafter"/>
</dbReference>
<evidence type="ECO:0000313" key="1">
    <source>
        <dbReference type="EMBL" id="MPN32377.1"/>
    </source>
</evidence>
<dbReference type="EC" id="6.3.4.4" evidence="1"/>
<dbReference type="GO" id="GO:0046040">
    <property type="term" value="P:IMP metabolic process"/>
    <property type="evidence" value="ECO:0007669"/>
    <property type="project" value="TreeGrafter"/>
</dbReference>
<dbReference type="PANTHER" id="PTHR11846">
    <property type="entry name" value="ADENYLOSUCCINATE SYNTHETASE"/>
    <property type="match status" value="1"/>
</dbReference>
<sequence>MEGWKSNVTKARKFSELPAAAQKYVDWIEKRMECPITYVSVGPGRDELIKR</sequence>
<proteinExistence type="predicted"/>
<protein>
    <submittedName>
        <fullName evidence="1">Adenylosuccinate synthetase</fullName>
        <ecNumber evidence="1">6.3.4.4</ecNumber>
    </submittedName>
</protein>
<dbReference type="GO" id="GO:0000166">
    <property type="term" value="F:nucleotide binding"/>
    <property type="evidence" value="ECO:0007669"/>
    <property type="project" value="InterPro"/>
</dbReference>
<dbReference type="GO" id="GO:0004019">
    <property type="term" value="F:adenylosuccinate synthase activity"/>
    <property type="evidence" value="ECO:0007669"/>
    <property type="project" value="UniProtKB-EC"/>
</dbReference>